<keyword evidence="2" id="KW-1185">Reference proteome</keyword>
<organism evidence="1 2">
    <name type="scientific">Tanacetum coccineum</name>
    <dbReference type="NCBI Taxonomy" id="301880"/>
    <lineage>
        <taxon>Eukaryota</taxon>
        <taxon>Viridiplantae</taxon>
        <taxon>Streptophyta</taxon>
        <taxon>Embryophyta</taxon>
        <taxon>Tracheophyta</taxon>
        <taxon>Spermatophyta</taxon>
        <taxon>Magnoliopsida</taxon>
        <taxon>eudicotyledons</taxon>
        <taxon>Gunneridae</taxon>
        <taxon>Pentapetalae</taxon>
        <taxon>asterids</taxon>
        <taxon>campanulids</taxon>
        <taxon>Asterales</taxon>
        <taxon>Asteraceae</taxon>
        <taxon>Asteroideae</taxon>
        <taxon>Anthemideae</taxon>
        <taxon>Anthemidinae</taxon>
        <taxon>Tanacetum</taxon>
    </lineage>
</organism>
<name>A0ABQ5HZU5_9ASTR</name>
<gene>
    <name evidence="1" type="ORF">Tco_1082241</name>
</gene>
<dbReference type="Proteomes" id="UP001151760">
    <property type="component" value="Unassembled WGS sequence"/>
</dbReference>
<reference evidence="1" key="1">
    <citation type="journal article" date="2022" name="Int. J. Mol. Sci.">
        <title>Draft Genome of Tanacetum Coccineum: Genomic Comparison of Closely Related Tanacetum-Family Plants.</title>
        <authorList>
            <person name="Yamashiro T."/>
            <person name="Shiraishi A."/>
            <person name="Nakayama K."/>
            <person name="Satake H."/>
        </authorList>
    </citation>
    <scope>NUCLEOTIDE SEQUENCE</scope>
</reference>
<dbReference type="EMBL" id="BQNB010020198">
    <property type="protein sequence ID" value="GJT93396.1"/>
    <property type="molecule type" value="Genomic_DNA"/>
</dbReference>
<reference evidence="1" key="2">
    <citation type="submission" date="2022-01" db="EMBL/GenBank/DDBJ databases">
        <authorList>
            <person name="Yamashiro T."/>
            <person name="Shiraishi A."/>
            <person name="Satake H."/>
            <person name="Nakayama K."/>
        </authorList>
    </citation>
    <scope>NUCLEOTIDE SEQUENCE</scope>
</reference>
<proteinExistence type="predicted"/>
<evidence type="ECO:0000313" key="1">
    <source>
        <dbReference type="EMBL" id="GJT93396.1"/>
    </source>
</evidence>
<protein>
    <submittedName>
        <fullName evidence="1">Uncharacterized protein</fullName>
    </submittedName>
</protein>
<comment type="caution">
    <text evidence="1">The sequence shown here is derived from an EMBL/GenBank/DDBJ whole genome shotgun (WGS) entry which is preliminary data.</text>
</comment>
<sequence length="109" mass="12188">MGLWSFPLSTTKTALTQSLTDAKYTIRLSPAFGATSVRSFSMYLFMSSKAIFASLFYMKSFFSRHPFSILNNGRDFSALLDGNLLRATCLPFRICTSLMVLGHLRLVNA</sequence>
<evidence type="ECO:0000313" key="2">
    <source>
        <dbReference type="Proteomes" id="UP001151760"/>
    </source>
</evidence>
<accession>A0ABQ5HZU5</accession>